<evidence type="ECO:0000313" key="2">
    <source>
        <dbReference type="EMBL" id="MBB6002411.1"/>
    </source>
</evidence>
<comment type="caution">
    <text evidence="2">The sequence shown here is derived from an EMBL/GenBank/DDBJ whole genome shotgun (WGS) entry which is preliminary data.</text>
</comment>
<proteinExistence type="predicted"/>
<reference evidence="2 3" key="1">
    <citation type="submission" date="2020-08" db="EMBL/GenBank/DDBJ databases">
        <title>Functional genomics of gut bacteria from endangered species of beetles.</title>
        <authorList>
            <person name="Carlos-Shanley C."/>
        </authorList>
    </citation>
    <scope>NUCLEOTIDE SEQUENCE [LARGE SCALE GENOMIC DNA]</scope>
    <source>
        <strain evidence="2 3">S00070</strain>
    </source>
</reference>
<dbReference type="InterPro" id="IPR051690">
    <property type="entry name" value="PseI-like"/>
</dbReference>
<evidence type="ECO:0000259" key="1">
    <source>
        <dbReference type="Pfam" id="PF03102"/>
    </source>
</evidence>
<dbReference type="SUPFAM" id="SSF51569">
    <property type="entry name" value="Aldolase"/>
    <property type="match status" value="1"/>
</dbReference>
<evidence type="ECO:0000313" key="3">
    <source>
        <dbReference type="Proteomes" id="UP000524404"/>
    </source>
</evidence>
<feature type="domain" description="PseI/NeuA/B-like" evidence="1">
    <location>
        <begin position="262"/>
        <end position="506"/>
    </location>
</feature>
<dbReference type="GO" id="GO:0016051">
    <property type="term" value="P:carbohydrate biosynthetic process"/>
    <property type="evidence" value="ECO:0007669"/>
    <property type="project" value="InterPro"/>
</dbReference>
<dbReference type="Pfam" id="PF03102">
    <property type="entry name" value="NeuB"/>
    <property type="match status" value="1"/>
</dbReference>
<dbReference type="PANTHER" id="PTHR42966">
    <property type="entry name" value="N-ACETYLNEURAMINATE SYNTHASE"/>
    <property type="match status" value="1"/>
</dbReference>
<dbReference type="PANTHER" id="PTHR42966:SF1">
    <property type="entry name" value="SIALIC ACID SYNTHASE"/>
    <property type="match status" value="1"/>
</dbReference>
<gene>
    <name evidence="2" type="ORF">HNP25_001063</name>
</gene>
<dbReference type="EMBL" id="JACHKT010000005">
    <property type="protein sequence ID" value="MBB6002411.1"/>
    <property type="molecule type" value="Genomic_DNA"/>
</dbReference>
<accession>A0A841ESJ3</accession>
<dbReference type="InterPro" id="IPR013785">
    <property type="entry name" value="Aldolase_TIM"/>
</dbReference>
<dbReference type="EC" id="2.5.1.56" evidence="2"/>
<dbReference type="Gene3D" id="3.20.20.70">
    <property type="entry name" value="Aldolase class I"/>
    <property type="match status" value="1"/>
</dbReference>
<sequence length="523" mass="59741">MENFLTQIRNIFSKSKTDRVYILGKGASLGKIAKSQLENGVVININDSERFYAGDIALVHSLWAYQSIKENGFKASLYISDKQMPESVNSLQVSYFPDTYETTESYLFSAHGDELFISDFLFLSAIRLGIVMAKELNKKLDIYFLGFDFGSDSNTTLIEDYSGHSQQFRDAVLRTQEDTFVRIKSYIETEVPSINILHVGRKPYSDISIGLFNQGNFTDFAEHKSNNDLYLGVKEKIFAGIPMVVAELTNNHIGDEKRLRTMIRMAKDEGADIIKVQRRDVDSFYSESELSKPYKSPFGNTLGHYRRAVELTDDLFKVLIDECRKNEIFWFTSVLDKNSYEYILQYNLPLIKLPSTISNHRNYLKHVADTFDGDIVVSTGFTDKEYEEFVLNEFTTNNRLLYLLQCTSSYPAPPDACNIAVIRHYNEIRHERFPNIIPGYSSHDVGALASQMAISAGALMIEKHVKLGNLDWVHFDSVALDISKGELRQFVEEVKKATIICGEKEKKVHAKEHHKYVPNDKSN</sequence>
<keyword evidence="3" id="KW-1185">Reference proteome</keyword>
<keyword evidence="2" id="KW-0808">Transferase</keyword>
<dbReference type="RefSeq" id="WP_184131347.1">
    <property type="nucleotide sequence ID" value="NZ_JACHKT010000005.1"/>
</dbReference>
<dbReference type="InterPro" id="IPR013132">
    <property type="entry name" value="PseI/NeuA/B-like_N"/>
</dbReference>
<dbReference type="GO" id="GO:0047444">
    <property type="term" value="F:N-acylneuraminate-9-phosphate synthase activity"/>
    <property type="evidence" value="ECO:0007669"/>
    <property type="project" value="TreeGrafter"/>
</dbReference>
<protein>
    <submittedName>
        <fullName evidence="2">N-acetylneuraminate synthase</fullName>
        <ecNumber evidence="2">2.5.1.56</ecNumber>
    </submittedName>
</protein>
<dbReference type="AlphaFoldDB" id="A0A841ESJ3"/>
<dbReference type="Proteomes" id="UP000524404">
    <property type="component" value="Unassembled WGS sequence"/>
</dbReference>
<name>A0A841ESJ3_9BACT</name>
<organism evidence="2 3">
    <name type="scientific">Arcicella rosea</name>
    <dbReference type="NCBI Taxonomy" id="502909"/>
    <lineage>
        <taxon>Bacteria</taxon>
        <taxon>Pseudomonadati</taxon>
        <taxon>Bacteroidota</taxon>
        <taxon>Cytophagia</taxon>
        <taxon>Cytophagales</taxon>
        <taxon>Flectobacillaceae</taxon>
        <taxon>Arcicella</taxon>
    </lineage>
</organism>
<dbReference type="GO" id="GO:0050462">
    <property type="term" value="F:N-acetylneuraminate synthase activity"/>
    <property type="evidence" value="ECO:0007669"/>
    <property type="project" value="UniProtKB-EC"/>
</dbReference>